<dbReference type="GO" id="GO:0016616">
    <property type="term" value="F:oxidoreductase activity, acting on the CH-OH group of donors, NAD or NADP as acceptor"/>
    <property type="evidence" value="ECO:0007669"/>
    <property type="project" value="InterPro"/>
</dbReference>
<reference evidence="7 8" key="2">
    <citation type="journal article" date="2017" name="Syst. Appl. Microbiol.">
        <title>Soybeans inoculated with root zone soils of Canadian native legumes harbour diverse and novel Bradyrhizobium spp. that possess agricultural potential.</title>
        <authorList>
            <person name="Bromfield E.S.P."/>
            <person name="Cloutier S."/>
            <person name="Tambong J.T."/>
            <person name="Tran Thi T.V."/>
        </authorList>
    </citation>
    <scope>NUCLEOTIDE SEQUENCE [LARGE SCALE GENOMIC DNA]</scope>
    <source>
        <strain evidence="7 8">OO99</strain>
    </source>
</reference>
<evidence type="ECO:0000259" key="5">
    <source>
        <dbReference type="Pfam" id="PF00725"/>
    </source>
</evidence>
<dbReference type="Gene3D" id="3.40.50.720">
    <property type="entry name" value="NAD(P)-binding Rossmann-like Domain"/>
    <property type="match status" value="1"/>
</dbReference>
<gene>
    <name evidence="7" type="ORF">CIT37_23115</name>
</gene>
<feature type="binding site" evidence="3">
    <location>
        <begin position="29"/>
        <end position="34"/>
    </location>
    <ligand>
        <name>NAD(+)</name>
        <dbReference type="ChEBI" id="CHEBI:57540"/>
    </ligand>
</feature>
<dbReference type="GO" id="GO:0070403">
    <property type="term" value="F:NAD+ binding"/>
    <property type="evidence" value="ECO:0007669"/>
    <property type="project" value="InterPro"/>
</dbReference>
<feature type="binding site" evidence="4">
    <location>
        <position position="68"/>
    </location>
    <ligand>
        <name>CoA</name>
        <dbReference type="ChEBI" id="CHEBI:57287"/>
    </ligand>
</feature>
<dbReference type="AlphaFoldDB" id="A0A2U8PAC3"/>
<feature type="binding site" evidence="3">
    <location>
        <position position="52"/>
    </location>
    <ligand>
        <name>NAD(+)</name>
        <dbReference type="ChEBI" id="CHEBI:57540"/>
    </ligand>
</feature>
<dbReference type="InterPro" id="IPR013328">
    <property type="entry name" value="6PGD_dom2"/>
</dbReference>
<accession>A0A2U8PAC3</accession>
<keyword evidence="3" id="KW-0520">NAD</keyword>
<dbReference type="SUPFAM" id="SSF51735">
    <property type="entry name" value="NAD(P)-binding Rossmann-fold domains"/>
    <property type="match status" value="1"/>
</dbReference>
<dbReference type="SUPFAM" id="SSF48179">
    <property type="entry name" value="6-phosphogluconate dehydrogenase C-terminal domain-like"/>
    <property type="match status" value="1"/>
</dbReference>
<dbReference type="FunFam" id="3.40.50.720:FF:000009">
    <property type="entry name" value="Fatty oxidation complex, alpha subunit"/>
    <property type="match status" value="1"/>
</dbReference>
<dbReference type="KEGG" id="bot:CIT37_23115"/>
<evidence type="ECO:0000313" key="7">
    <source>
        <dbReference type="EMBL" id="AWL94723.1"/>
    </source>
</evidence>
<dbReference type="InterPro" id="IPR008927">
    <property type="entry name" value="6-PGluconate_DH-like_C_sf"/>
</dbReference>
<dbReference type="PIRSF" id="PIRSF000105">
    <property type="entry name" value="HCDH"/>
    <property type="match status" value="1"/>
</dbReference>
<dbReference type="InterPro" id="IPR006108">
    <property type="entry name" value="3HC_DH_C"/>
</dbReference>
<dbReference type="NCBIfam" id="NF004474">
    <property type="entry name" value="PRK05808.1"/>
    <property type="match status" value="1"/>
</dbReference>
<evidence type="ECO:0000256" key="4">
    <source>
        <dbReference type="PIRSR" id="PIRSR000105-3"/>
    </source>
</evidence>
<name>A0A2U8PAC3_9BRAD</name>
<feature type="binding site" evidence="3">
    <location>
        <position position="162"/>
    </location>
    <ligand>
        <name>NAD(+)</name>
        <dbReference type="ChEBI" id="CHEBI:57540"/>
    </ligand>
</feature>
<dbReference type="GO" id="GO:0006631">
    <property type="term" value="P:fatty acid metabolic process"/>
    <property type="evidence" value="ECO:0007669"/>
    <property type="project" value="InterPro"/>
</dbReference>
<dbReference type="Proteomes" id="UP000215703">
    <property type="component" value="Chromosome"/>
</dbReference>
<protein>
    <submittedName>
        <fullName evidence="7">3-hydroxybutyryl-CoA dehydrogenase</fullName>
    </submittedName>
</protein>
<feature type="binding site" evidence="3">
    <location>
        <position position="293"/>
    </location>
    <ligand>
        <name>NAD(+)</name>
        <dbReference type="ChEBI" id="CHEBI:57540"/>
    </ligand>
</feature>
<dbReference type="InterPro" id="IPR006176">
    <property type="entry name" value="3-OHacyl-CoA_DH_NAD-bd"/>
</dbReference>
<dbReference type="Gene3D" id="1.10.1040.10">
    <property type="entry name" value="N-(1-d-carboxylethyl)-l-norvaline Dehydrogenase, domain 2"/>
    <property type="match status" value="1"/>
</dbReference>
<dbReference type="Pfam" id="PF00725">
    <property type="entry name" value="3HCDH"/>
    <property type="match status" value="1"/>
</dbReference>
<proteinExistence type="predicted"/>
<feature type="binding site" evidence="4">
    <location>
        <position position="75"/>
    </location>
    <ligand>
        <name>CoA</name>
        <dbReference type="ChEBI" id="CHEBI:57287"/>
    </ligand>
</feature>
<dbReference type="PANTHER" id="PTHR48075">
    <property type="entry name" value="3-HYDROXYACYL-COA DEHYDROGENASE FAMILY PROTEIN"/>
    <property type="match status" value="1"/>
</dbReference>
<sequence>MQEQWAGRDWLARKDEGYEAMIQTVGIIGAGTMGNGIAQVCAAAGLSVVMVDISDAAVNRGLSTVGGSLERLVKKEKMSAADREAALKRITGTTDRAKLADCDLVIEAATENEELKVKILKDLCATLSPRTLLATNTSSISITKLAAATDRPDRFIGMHFFNPVPVMALLELIRGLQTSDDTHAKALDFAKRVGKVAITAKNSPGFAVNRILCPMINEAIFALQEGIATAEEIDAGMKLGCNHPIGPLALADLVGLDTMLSVMEVFYKGFNDPKYRPAPLLKEMVDAGHLGRKTGQGFYIYSA</sequence>
<feature type="domain" description="3-hydroxyacyl-CoA dehydrogenase C-terminal" evidence="5">
    <location>
        <begin position="205"/>
        <end position="301"/>
    </location>
</feature>
<dbReference type="InterPro" id="IPR036291">
    <property type="entry name" value="NAD(P)-bd_dom_sf"/>
</dbReference>
<evidence type="ECO:0000256" key="2">
    <source>
        <dbReference type="PIRSR" id="PIRSR000105-1"/>
    </source>
</evidence>
<feature type="binding site" evidence="3">
    <location>
        <position position="116"/>
    </location>
    <ligand>
        <name>NAD(+)</name>
        <dbReference type="ChEBI" id="CHEBI:57540"/>
    </ligand>
</feature>
<feature type="binding site" evidence="4">
    <location>
        <position position="138"/>
    </location>
    <ligand>
        <name>CoA</name>
        <dbReference type="ChEBI" id="CHEBI:57287"/>
    </ligand>
</feature>
<evidence type="ECO:0000256" key="3">
    <source>
        <dbReference type="PIRSR" id="PIRSR000105-2"/>
    </source>
</evidence>
<feature type="binding site" evidence="3">
    <location>
        <position position="111"/>
    </location>
    <ligand>
        <name>NAD(+)</name>
        <dbReference type="ChEBI" id="CHEBI:57540"/>
    </ligand>
</feature>
<feature type="site" description="Important for catalytic activity" evidence="2">
    <location>
        <position position="159"/>
    </location>
</feature>
<dbReference type="NCBIfam" id="NF005875">
    <property type="entry name" value="PRK07819.1"/>
    <property type="match status" value="1"/>
</dbReference>
<evidence type="ECO:0000313" key="8">
    <source>
        <dbReference type="Proteomes" id="UP000215703"/>
    </source>
</evidence>
<dbReference type="PANTHER" id="PTHR48075:SF5">
    <property type="entry name" value="3-HYDROXYBUTYRYL-COA DEHYDROGENASE"/>
    <property type="match status" value="1"/>
</dbReference>
<feature type="binding site" evidence="3">
    <location>
        <position position="138"/>
    </location>
    <ligand>
        <name>NAD(+)</name>
        <dbReference type="ChEBI" id="CHEBI:57540"/>
    </ligand>
</feature>
<dbReference type="Pfam" id="PF02737">
    <property type="entry name" value="3HCDH_N"/>
    <property type="match status" value="1"/>
</dbReference>
<feature type="domain" description="3-hydroxyacyl-CoA dehydrogenase NAD binding" evidence="6">
    <location>
        <begin position="24"/>
        <end position="202"/>
    </location>
</feature>
<dbReference type="EMBL" id="CP029425">
    <property type="protein sequence ID" value="AWL94723.1"/>
    <property type="molecule type" value="Genomic_DNA"/>
</dbReference>
<keyword evidence="1" id="KW-0560">Oxidoreductase</keyword>
<evidence type="ECO:0000256" key="1">
    <source>
        <dbReference type="ARBA" id="ARBA00023002"/>
    </source>
</evidence>
<reference evidence="7 8" key="1">
    <citation type="journal article" date="2014" name="Int. J. Syst. Evol. Microbiol.">
        <title>Bradyrhizobium ottawaense sp. nov., a symbiotic nitrogen fixing bacterium from root nodules of soybeans in Canada.</title>
        <authorList>
            <person name="Yu X."/>
            <person name="Cloutier S."/>
            <person name="Tambong J.T."/>
            <person name="Bromfield E.S."/>
        </authorList>
    </citation>
    <scope>NUCLEOTIDE SEQUENCE [LARGE SCALE GENOMIC DNA]</scope>
    <source>
        <strain evidence="7 8">OO99</strain>
    </source>
</reference>
<dbReference type="InterPro" id="IPR022694">
    <property type="entry name" value="3-OHacyl-CoA_DH"/>
</dbReference>
<organism evidence="7 8">
    <name type="scientific">Bradyrhizobium ottawaense</name>
    <dbReference type="NCBI Taxonomy" id="931866"/>
    <lineage>
        <taxon>Bacteria</taxon>
        <taxon>Pseudomonadati</taxon>
        <taxon>Pseudomonadota</taxon>
        <taxon>Alphaproteobacteria</taxon>
        <taxon>Hyphomicrobiales</taxon>
        <taxon>Nitrobacteraceae</taxon>
        <taxon>Bradyrhizobium</taxon>
    </lineage>
</organism>
<evidence type="ECO:0000259" key="6">
    <source>
        <dbReference type="Pfam" id="PF02737"/>
    </source>
</evidence>